<evidence type="ECO:0000313" key="2">
    <source>
        <dbReference type="Proteomes" id="UP001458880"/>
    </source>
</evidence>
<protein>
    <submittedName>
        <fullName evidence="1">Uncharacterized protein</fullName>
    </submittedName>
</protein>
<sequence>MMTACFVVRALRGPQPAEQTFSAILNTKPEMNLQLRHGSASEWIRHAIGPLHSDVITLIVNTHMPNILQDYNACRNMR</sequence>
<comment type="caution">
    <text evidence="1">The sequence shown here is derived from an EMBL/GenBank/DDBJ whole genome shotgun (WGS) entry which is preliminary data.</text>
</comment>
<name>A0AAW1IXI5_POPJA</name>
<proteinExistence type="predicted"/>
<gene>
    <name evidence="1" type="ORF">QE152_g33120</name>
</gene>
<keyword evidence="2" id="KW-1185">Reference proteome</keyword>
<dbReference type="AlphaFoldDB" id="A0AAW1IXI5"/>
<dbReference type="EMBL" id="JASPKY010000492">
    <property type="protein sequence ID" value="KAK9695090.1"/>
    <property type="molecule type" value="Genomic_DNA"/>
</dbReference>
<organism evidence="1 2">
    <name type="scientific">Popillia japonica</name>
    <name type="common">Japanese beetle</name>
    <dbReference type="NCBI Taxonomy" id="7064"/>
    <lineage>
        <taxon>Eukaryota</taxon>
        <taxon>Metazoa</taxon>
        <taxon>Ecdysozoa</taxon>
        <taxon>Arthropoda</taxon>
        <taxon>Hexapoda</taxon>
        <taxon>Insecta</taxon>
        <taxon>Pterygota</taxon>
        <taxon>Neoptera</taxon>
        <taxon>Endopterygota</taxon>
        <taxon>Coleoptera</taxon>
        <taxon>Polyphaga</taxon>
        <taxon>Scarabaeiformia</taxon>
        <taxon>Scarabaeidae</taxon>
        <taxon>Rutelinae</taxon>
        <taxon>Popillia</taxon>
    </lineage>
</organism>
<dbReference type="Proteomes" id="UP001458880">
    <property type="component" value="Unassembled WGS sequence"/>
</dbReference>
<evidence type="ECO:0000313" key="1">
    <source>
        <dbReference type="EMBL" id="KAK9695090.1"/>
    </source>
</evidence>
<reference evidence="1 2" key="1">
    <citation type="journal article" date="2024" name="BMC Genomics">
        <title>De novo assembly and annotation of Popillia japonica's genome with initial clues to its potential as an invasive pest.</title>
        <authorList>
            <person name="Cucini C."/>
            <person name="Boschi S."/>
            <person name="Funari R."/>
            <person name="Cardaioli E."/>
            <person name="Iannotti N."/>
            <person name="Marturano G."/>
            <person name="Paoli F."/>
            <person name="Bruttini M."/>
            <person name="Carapelli A."/>
            <person name="Frati F."/>
            <person name="Nardi F."/>
        </authorList>
    </citation>
    <scope>NUCLEOTIDE SEQUENCE [LARGE SCALE GENOMIC DNA]</scope>
    <source>
        <strain evidence="1">DMR45628</strain>
    </source>
</reference>
<accession>A0AAW1IXI5</accession>